<sequence>MFRRERTIIVAVVKFENVSKDYGNGKKALKNLNLEINEGEFVTLIGPSGCGKTTALKLINGLIKSSDGNIYINNKEISKWNQIYLRRQIGYVIQQVGLFPHLNISENISYVLKIKGVEKVQRKQRARELIELVGLTKNDLKKYPRELSGGQQQRVGVARALAADPPIILMDEPFGAIDEITRKKLQDELIDIHKKVNKTIIFVTHDIHEAMKLGNKIVLLKEGELIISGSREDIFFNQEDNYINEFFGIKSFTSYADVANIKNTLVKNYPTIELNNVENNAKLKFEEDINILPVLKNGQYIGMYYIGKNFVFMKENIENIAAINQNKTIMEALEIQFKEGYDILPVIDNENNYLGVFKINKAYNNMIKKAN</sequence>
<gene>
    <name evidence="7" type="ORF">D3Z33_11415</name>
</gene>
<dbReference type="InterPro" id="IPR046342">
    <property type="entry name" value="CBS_dom_sf"/>
</dbReference>
<dbReference type="InterPro" id="IPR017871">
    <property type="entry name" value="ABC_transporter-like_CS"/>
</dbReference>
<proteinExistence type="inferred from homology"/>
<comment type="similarity">
    <text evidence="1">Belongs to the ABC transporter superfamily.</text>
</comment>
<reference evidence="7 8" key="1">
    <citation type="submission" date="2018-08" db="EMBL/GenBank/DDBJ databases">
        <title>Murine metabolic-syndrome-specific gut microbial biobank.</title>
        <authorList>
            <person name="Liu C."/>
        </authorList>
    </citation>
    <scope>NUCLEOTIDE SEQUENCE [LARGE SCALE GENOMIC DNA]</scope>
    <source>
        <strain evidence="7 8">583</strain>
    </source>
</reference>
<dbReference type="InterPro" id="IPR000644">
    <property type="entry name" value="CBS_dom"/>
</dbReference>
<organism evidence="7 8">
    <name type="scientific">Senegalia massiliensis</name>
    <dbReference type="NCBI Taxonomy" id="1720316"/>
    <lineage>
        <taxon>Bacteria</taxon>
        <taxon>Bacillati</taxon>
        <taxon>Bacillota</taxon>
        <taxon>Clostridia</taxon>
        <taxon>Eubacteriales</taxon>
        <taxon>Clostridiaceae</taxon>
        <taxon>Senegalia</taxon>
    </lineage>
</organism>
<dbReference type="Gene3D" id="3.40.50.300">
    <property type="entry name" value="P-loop containing nucleotide triphosphate hydrolases"/>
    <property type="match status" value="1"/>
</dbReference>
<dbReference type="GO" id="GO:0016887">
    <property type="term" value="F:ATP hydrolysis activity"/>
    <property type="evidence" value="ECO:0007669"/>
    <property type="project" value="InterPro"/>
</dbReference>
<evidence type="ECO:0000259" key="6">
    <source>
        <dbReference type="PROSITE" id="PS50893"/>
    </source>
</evidence>
<dbReference type="EC" id="7.6.2.9" evidence="5"/>
<dbReference type="SUPFAM" id="SSF54631">
    <property type="entry name" value="CBS-domain pair"/>
    <property type="match status" value="1"/>
</dbReference>
<dbReference type="PROSITE" id="PS50893">
    <property type="entry name" value="ABC_TRANSPORTER_2"/>
    <property type="match status" value="1"/>
</dbReference>
<dbReference type="InterPro" id="IPR003593">
    <property type="entry name" value="AAA+_ATPase"/>
</dbReference>
<dbReference type="GO" id="GO:0015418">
    <property type="term" value="F:ABC-type quaternary ammonium compound transporting activity"/>
    <property type="evidence" value="ECO:0007669"/>
    <property type="project" value="UniProtKB-EC"/>
</dbReference>
<evidence type="ECO:0000256" key="4">
    <source>
        <dbReference type="ARBA" id="ARBA00022840"/>
    </source>
</evidence>
<keyword evidence="4 7" id="KW-0067">ATP-binding</keyword>
<evidence type="ECO:0000256" key="1">
    <source>
        <dbReference type="ARBA" id="ARBA00005417"/>
    </source>
</evidence>
<dbReference type="PROSITE" id="PS00211">
    <property type="entry name" value="ABC_TRANSPORTER_1"/>
    <property type="match status" value="1"/>
</dbReference>
<dbReference type="FunFam" id="3.40.50.300:FF:000425">
    <property type="entry name" value="Probable ABC transporter, ATP-binding subunit"/>
    <property type="match status" value="1"/>
</dbReference>
<dbReference type="GO" id="GO:0005524">
    <property type="term" value="F:ATP binding"/>
    <property type="evidence" value="ECO:0007669"/>
    <property type="project" value="UniProtKB-KW"/>
</dbReference>
<name>A0A845R1Q3_9CLOT</name>
<evidence type="ECO:0000256" key="2">
    <source>
        <dbReference type="ARBA" id="ARBA00022448"/>
    </source>
</evidence>
<dbReference type="PANTHER" id="PTHR43117">
    <property type="entry name" value="OSMOPROTECTANT IMPORT ATP-BINDING PROTEIN OSMV"/>
    <property type="match status" value="1"/>
</dbReference>
<evidence type="ECO:0000313" key="7">
    <source>
        <dbReference type="EMBL" id="NBI07458.1"/>
    </source>
</evidence>
<dbReference type="InterPro" id="IPR003439">
    <property type="entry name" value="ABC_transporter-like_ATP-bd"/>
</dbReference>
<accession>A0A845R1Q3</accession>
<dbReference type="Pfam" id="PF00571">
    <property type="entry name" value="CBS"/>
    <property type="match status" value="1"/>
</dbReference>
<dbReference type="PANTHER" id="PTHR43117:SF4">
    <property type="entry name" value="OSMOPROTECTANT IMPORT ATP-BINDING PROTEIN OSMV"/>
    <property type="match status" value="1"/>
</dbReference>
<comment type="caution">
    <text evidence="7">The sequence shown here is derived from an EMBL/GenBank/DDBJ whole genome shotgun (WGS) entry which is preliminary data.</text>
</comment>
<feature type="domain" description="ABC transporter" evidence="6">
    <location>
        <begin position="13"/>
        <end position="247"/>
    </location>
</feature>
<keyword evidence="2" id="KW-0813">Transport</keyword>
<evidence type="ECO:0000256" key="5">
    <source>
        <dbReference type="ARBA" id="ARBA00066388"/>
    </source>
</evidence>
<keyword evidence="8" id="KW-1185">Reference proteome</keyword>
<evidence type="ECO:0000256" key="3">
    <source>
        <dbReference type="ARBA" id="ARBA00022741"/>
    </source>
</evidence>
<dbReference type="Pfam" id="PF00005">
    <property type="entry name" value="ABC_tran"/>
    <property type="match status" value="1"/>
</dbReference>
<dbReference type="SMART" id="SM00382">
    <property type="entry name" value="AAA"/>
    <property type="match status" value="1"/>
</dbReference>
<keyword evidence="3" id="KW-0547">Nucleotide-binding</keyword>
<dbReference type="Proteomes" id="UP000467132">
    <property type="component" value="Unassembled WGS sequence"/>
</dbReference>
<dbReference type="EMBL" id="QXXA01000012">
    <property type="protein sequence ID" value="NBI07458.1"/>
    <property type="molecule type" value="Genomic_DNA"/>
</dbReference>
<dbReference type="AlphaFoldDB" id="A0A845R1Q3"/>
<dbReference type="InterPro" id="IPR027417">
    <property type="entry name" value="P-loop_NTPase"/>
</dbReference>
<dbReference type="SUPFAM" id="SSF52540">
    <property type="entry name" value="P-loop containing nucleoside triphosphate hydrolases"/>
    <property type="match status" value="1"/>
</dbReference>
<protein>
    <recommendedName>
        <fullName evidence="5">ABC-type quaternary amine transporter</fullName>
        <ecNumber evidence="5">7.6.2.9</ecNumber>
    </recommendedName>
</protein>
<evidence type="ECO:0000313" key="8">
    <source>
        <dbReference type="Proteomes" id="UP000467132"/>
    </source>
</evidence>